<feature type="compositionally biased region" description="Polar residues" evidence="1">
    <location>
        <begin position="310"/>
        <end position="319"/>
    </location>
</feature>
<organism evidence="2 3">
    <name type="scientific">Trichosporon asahii var. asahii (strain ATCC 90039 / CBS 2479 / JCM 2466 / KCTC 7840 / NBRC 103889/ NCYC 2677 / UAMH 7654)</name>
    <name type="common">Yeast</name>
    <dbReference type="NCBI Taxonomy" id="1186058"/>
    <lineage>
        <taxon>Eukaryota</taxon>
        <taxon>Fungi</taxon>
        <taxon>Dikarya</taxon>
        <taxon>Basidiomycota</taxon>
        <taxon>Agaricomycotina</taxon>
        <taxon>Tremellomycetes</taxon>
        <taxon>Trichosporonales</taxon>
        <taxon>Trichosporonaceae</taxon>
        <taxon>Trichosporon</taxon>
    </lineage>
</organism>
<dbReference type="KEGG" id="tasa:A1Q1_03719"/>
<feature type="compositionally biased region" description="Low complexity" evidence="1">
    <location>
        <begin position="184"/>
        <end position="201"/>
    </location>
</feature>
<feature type="compositionally biased region" description="Polar residues" evidence="1">
    <location>
        <begin position="357"/>
        <end position="366"/>
    </location>
</feature>
<gene>
    <name evidence="2" type="ORF">A1Q1_03719</name>
</gene>
<evidence type="ECO:0000256" key="1">
    <source>
        <dbReference type="SAM" id="MobiDB-lite"/>
    </source>
</evidence>
<dbReference type="Proteomes" id="UP000002748">
    <property type="component" value="Unassembled WGS sequence"/>
</dbReference>
<comment type="caution">
    <text evidence="2">The sequence shown here is derived from an EMBL/GenBank/DDBJ whole genome shotgun (WGS) entry which is preliminary data.</text>
</comment>
<dbReference type="RefSeq" id="XP_014178944.1">
    <property type="nucleotide sequence ID" value="XM_014323469.1"/>
</dbReference>
<reference evidence="2 3" key="1">
    <citation type="journal article" date="2012" name="Eukaryot. Cell">
        <title>Draft genome sequence of CBS 2479, the standard type strain of Trichosporon asahii.</title>
        <authorList>
            <person name="Yang R.Y."/>
            <person name="Li H.T."/>
            <person name="Zhu H."/>
            <person name="Zhou G.P."/>
            <person name="Wang M."/>
            <person name="Wang L."/>
        </authorList>
    </citation>
    <scope>NUCLEOTIDE SEQUENCE [LARGE SCALE GENOMIC DNA]</scope>
    <source>
        <strain evidence="3">ATCC 90039 / CBS 2479 / JCM 2466 / KCTC 7840 / NCYC 2677 / UAMH 7654</strain>
    </source>
</reference>
<sequence length="375" mass="39792">MSSFFGHGAHDPSRRPSGGTNGRPPPLPPRQSSPVSTTGRRLPPPLPPGPKPALPDQRRRLPPPVPPAVPAVPPMPTATLSAPPPVPAPPTRMSPPKPPALLTSIGPLPTPPNFNTGYTGNGGNYGPPPIPPRIGTQSAQSAGPGSGSQAPEASNPPPLAQNNVNNQIHHIQAPQVQPGHIGYPAQVHQVQPVQPVPLVQPDHSTQHQLYDQPSQASQPAGHIEPVQQQHNWEAVEDGDPDEPPPPPYSETAANGEQSLNELHDTSPQAPQSPHVPVVPTPQPATQTFPTPHLAPVTHAPQFYHDPLSPHSPNVQSPISPIQPVHHFGGMTQPLPPVPQLGQAQQGQPEGRRLGYLNSANRQQHWSESLPPIDRR</sequence>
<proteinExistence type="predicted"/>
<feature type="compositionally biased region" description="Low complexity" evidence="1">
    <location>
        <begin position="161"/>
        <end position="172"/>
    </location>
</feature>
<feature type="compositionally biased region" description="Polar residues" evidence="1">
    <location>
        <begin position="202"/>
        <end position="218"/>
    </location>
</feature>
<dbReference type="VEuPathDB" id="FungiDB:A1Q1_03719"/>
<name>J6ESF8_TRIAS</name>
<feature type="region of interest" description="Disordered" evidence="1">
    <location>
        <begin position="1"/>
        <end position="375"/>
    </location>
</feature>
<feature type="compositionally biased region" description="Polar residues" evidence="1">
    <location>
        <begin position="251"/>
        <end position="269"/>
    </location>
</feature>
<feature type="compositionally biased region" description="Pro residues" evidence="1">
    <location>
        <begin position="42"/>
        <end position="53"/>
    </location>
</feature>
<dbReference type="GeneID" id="25987232"/>
<dbReference type="EMBL" id="ALBS01000240">
    <property type="protein sequence ID" value="EJT47464.1"/>
    <property type="molecule type" value="Genomic_DNA"/>
</dbReference>
<dbReference type="AlphaFoldDB" id="J6ESF8"/>
<feature type="compositionally biased region" description="Low complexity" evidence="1">
    <location>
        <begin position="133"/>
        <end position="151"/>
    </location>
</feature>
<evidence type="ECO:0000313" key="3">
    <source>
        <dbReference type="Proteomes" id="UP000002748"/>
    </source>
</evidence>
<accession>J6ESF8</accession>
<protein>
    <submittedName>
        <fullName evidence="2">Uncharacterized protein</fullName>
    </submittedName>
</protein>
<feature type="compositionally biased region" description="Pro residues" evidence="1">
    <location>
        <begin position="62"/>
        <end position="99"/>
    </location>
</feature>
<evidence type="ECO:0000313" key="2">
    <source>
        <dbReference type="EMBL" id="EJT47464.1"/>
    </source>
</evidence>
<dbReference type="HOGENOM" id="CLU_738082_0_0_1"/>